<sequence length="96" mass="11409">MLKFAPYQVRTVQEALREGYERAPEFYVLQADLWSLLETLASMQRKLEWLRGLTPDARGMSWPVLEKYGSILQSSFIVVQQDHVYCLWRRDITRDN</sequence>
<accession>A0A932R187</accession>
<protein>
    <submittedName>
        <fullName evidence="1">Uncharacterized protein</fullName>
    </submittedName>
</protein>
<name>A0A932R187_9BACT</name>
<reference evidence="1" key="1">
    <citation type="submission" date="2020-07" db="EMBL/GenBank/DDBJ databases">
        <title>Huge and variable diversity of episymbiotic CPR bacteria and DPANN archaea in groundwater ecosystems.</title>
        <authorList>
            <person name="He C.Y."/>
            <person name="Keren R."/>
            <person name="Whittaker M."/>
            <person name="Farag I.F."/>
            <person name="Doudna J."/>
            <person name="Cate J.H.D."/>
            <person name="Banfield J.F."/>
        </authorList>
    </citation>
    <scope>NUCLEOTIDE SEQUENCE</scope>
    <source>
        <strain evidence="1">NC_groundwater_973_Pr1_S-0.2um_54_13</strain>
    </source>
</reference>
<comment type="caution">
    <text evidence="1">The sequence shown here is derived from an EMBL/GenBank/DDBJ whole genome shotgun (WGS) entry which is preliminary data.</text>
</comment>
<dbReference type="Proteomes" id="UP000753196">
    <property type="component" value="Unassembled WGS sequence"/>
</dbReference>
<evidence type="ECO:0000313" key="2">
    <source>
        <dbReference type="Proteomes" id="UP000753196"/>
    </source>
</evidence>
<proteinExistence type="predicted"/>
<evidence type="ECO:0000313" key="1">
    <source>
        <dbReference type="EMBL" id="MBI3630832.1"/>
    </source>
</evidence>
<dbReference type="AlphaFoldDB" id="A0A932R187"/>
<dbReference type="EMBL" id="JACQCR010000012">
    <property type="protein sequence ID" value="MBI3630832.1"/>
    <property type="molecule type" value="Genomic_DNA"/>
</dbReference>
<organism evidence="1 2">
    <name type="scientific">Candidatus Sungiibacteriota bacterium</name>
    <dbReference type="NCBI Taxonomy" id="2750080"/>
    <lineage>
        <taxon>Bacteria</taxon>
        <taxon>Candidatus Sungiibacteriota</taxon>
    </lineage>
</organism>
<gene>
    <name evidence="1" type="ORF">HY221_00645</name>
</gene>